<keyword evidence="2" id="KW-1185">Reference proteome</keyword>
<proteinExistence type="predicted"/>
<evidence type="ECO:0000313" key="1">
    <source>
        <dbReference type="EMBL" id="GMN64890.1"/>
    </source>
</evidence>
<gene>
    <name evidence="1" type="ORF">TIFTF001_033966</name>
</gene>
<sequence length="81" mass="8865">MIEKISTVIGDDIGICLKVDGDKDGRCIEPFMRVRVLINVLKPICRGTPVCFVSSGHKSGPFLNTNELRIIVSCVESLVMS</sequence>
<accession>A0AA88DZJ1</accession>
<dbReference type="EMBL" id="BTGU01000199">
    <property type="protein sequence ID" value="GMN64890.1"/>
    <property type="molecule type" value="Genomic_DNA"/>
</dbReference>
<dbReference type="AlphaFoldDB" id="A0AA88DZJ1"/>
<protein>
    <submittedName>
        <fullName evidence="1">Uncharacterized protein</fullName>
    </submittedName>
</protein>
<dbReference type="Proteomes" id="UP001187192">
    <property type="component" value="Unassembled WGS sequence"/>
</dbReference>
<comment type="caution">
    <text evidence="1">The sequence shown here is derived from an EMBL/GenBank/DDBJ whole genome shotgun (WGS) entry which is preliminary data.</text>
</comment>
<name>A0AA88DZJ1_FICCA</name>
<reference evidence="1" key="1">
    <citation type="submission" date="2023-07" db="EMBL/GenBank/DDBJ databases">
        <title>draft genome sequence of fig (Ficus carica).</title>
        <authorList>
            <person name="Takahashi T."/>
            <person name="Nishimura K."/>
        </authorList>
    </citation>
    <scope>NUCLEOTIDE SEQUENCE</scope>
</reference>
<evidence type="ECO:0000313" key="2">
    <source>
        <dbReference type="Proteomes" id="UP001187192"/>
    </source>
</evidence>
<organism evidence="1 2">
    <name type="scientific">Ficus carica</name>
    <name type="common">Common fig</name>
    <dbReference type="NCBI Taxonomy" id="3494"/>
    <lineage>
        <taxon>Eukaryota</taxon>
        <taxon>Viridiplantae</taxon>
        <taxon>Streptophyta</taxon>
        <taxon>Embryophyta</taxon>
        <taxon>Tracheophyta</taxon>
        <taxon>Spermatophyta</taxon>
        <taxon>Magnoliopsida</taxon>
        <taxon>eudicotyledons</taxon>
        <taxon>Gunneridae</taxon>
        <taxon>Pentapetalae</taxon>
        <taxon>rosids</taxon>
        <taxon>fabids</taxon>
        <taxon>Rosales</taxon>
        <taxon>Moraceae</taxon>
        <taxon>Ficeae</taxon>
        <taxon>Ficus</taxon>
    </lineage>
</organism>